<comment type="caution">
    <text evidence="2">The sequence shown here is derived from an EMBL/GenBank/DDBJ whole genome shotgun (WGS) entry which is preliminary data.</text>
</comment>
<protein>
    <submittedName>
        <fullName evidence="2">Uncharacterized protein</fullName>
    </submittedName>
</protein>
<dbReference type="EMBL" id="JBHTBN010000005">
    <property type="protein sequence ID" value="MFC7358052.1"/>
    <property type="molecule type" value="Genomic_DNA"/>
</dbReference>
<accession>A0ABW2MWZ6</accession>
<organism evidence="2 3">
    <name type="scientific">Jejudonia soesokkakensis</name>
    <dbReference type="NCBI Taxonomy" id="1323432"/>
    <lineage>
        <taxon>Bacteria</taxon>
        <taxon>Pseudomonadati</taxon>
        <taxon>Bacteroidota</taxon>
        <taxon>Flavobacteriia</taxon>
        <taxon>Flavobacteriales</taxon>
        <taxon>Flavobacteriaceae</taxon>
        <taxon>Jejudonia</taxon>
    </lineage>
</organism>
<name>A0ABW2MWZ6_9FLAO</name>
<evidence type="ECO:0000256" key="1">
    <source>
        <dbReference type="SAM" id="Phobius"/>
    </source>
</evidence>
<evidence type="ECO:0000313" key="3">
    <source>
        <dbReference type="Proteomes" id="UP001596415"/>
    </source>
</evidence>
<keyword evidence="3" id="KW-1185">Reference proteome</keyword>
<dbReference type="Proteomes" id="UP001596415">
    <property type="component" value="Unassembled WGS sequence"/>
</dbReference>
<evidence type="ECO:0000313" key="2">
    <source>
        <dbReference type="EMBL" id="MFC7358052.1"/>
    </source>
</evidence>
<sequence>MFKYALSIIIIFAAGFKLSASFVNPLEAVTLFGAEVNIWIYRLVWLAAGALSVFAIYRTRKKISEKQ</sequence>
<keyword evidence="1" id="KW-0812">Transmembrane</keyword>
<keyword evidence="1" id="KW-0472">Membrane</keyword>
<dbReference type="RefSeq" id="WP_380217938.1">
    <property type="nucleotide sequence ID" value="NZ_JBHTBN010000005.1"/>
</dbReference>
<feature type="transmembrane region" description="Helical" evidence="1">
    <location>
        <begin position="38"/>
        <end position="57"/>
    </location>
</feature>
<reference evidence="3" key="1">
    <citation type="journal article" date="2019" name="Int. J. Syst. Evol. Microbiol.">
        <title>The Global Catalogue of Microorganisms (GCM) 10K type strain sequencing project: providing services to taxonomists for standard genome sequencing and annotation.</title>
        <authorList>
            <consortium name="The Broad Institute Genomics Platform"/>
            <consortium name="The Broad Institute Genome Sequencing Center for Infectious Disease"/>
            <person name="Wu L."/>
            <person name="Ma J."/>
        </authorList>
    </citation>
    <scope>NUCLEOTIDE SEQUENCE [LARGE SCALE GENOMIC DNA]</scope>
    <source>
        <strain evidence="3">CGMCC 1.16306</strain>
    </source>
</reference>
<keyword evidence="1" id="KW-1133">Transmembrane helix</keyword>
<proteinExistence type="predicted"/>
<gene>
    <name evidence="2" type="ORF">ACFQO1_10155</name>
</gene>